<dbReference type="InterPro" id="IPR007016">
    <property type="entry name" value="O-antigen_ligase-rel_domated"/>
</dbReference>
<dbReference type="PATRIC" id="fig|1227499.3.peg.3656"/>
<keyword evidence="4 5" id="KW-0472">Membrane</keyword>
<feature type="transmembrane region" description="Helical" evidence="5">
    <location>
        <begin position="168"/>
        <end position="201"/>
    </location>
</feature>
<feature type="transmembrane region" description="Helical" evidence="5">
    <location>
        <begin position="30"/>
        <end position="50"/>
    </location>
</feature>
<feature type="domain" description="O-antigen ligase-related" evidence="6">
    <location>
        <begin position="172"/>
        <end position="332"/>
    </location>
</feature>
<evidence type="ECO:0000256" key="5">
    <source>
        <dbReference type="SAM" id="Phobius"/>
    </source>
</evidence>
<feature type="transmembrane region" description="Helical" evidence="5">
    <location>
        <begin position="82"/>
        <end position="104"/>
    </location>
</feature>
<dbReference type="InterPro" id="IPR051533">
    <property type="entry name" value="WaaL-like"/>
</dbReference>
<gene>
    <name evidence="7" type="ORF">C493_17786</name>
</gene>
<feature type="transmembrane region" description="Helical" evidence="5">
    <location>
        <begin position="350"/>
        <end position="367"/>
    </location>
</feature>
<dbReference type="PANTHER" id="PTHR37422:SF13">
    <property type="entry name" value="LIPOPOLYSACCHARIDE BIOSYNTHESIS PROTEIN PA4999-RELATED"/>
    <property type="match status" value="1"/>
</dbReference>
<sequence length="442" mass="47311">MPRHYPLLAVFAIVASVAPSTWYFSTDQGYLLSGAVLAAIIVYGVLFTSVRLSADPAFLVLFGGYWLGLVAQYRFHDPHTELFYVALSAPLAVFATVVVLPRFVAGRRQTFAMALTLAAVAAALIGLLVLWWAGTADTDLPDFVGEEVMGLYAIRTVSVFGNPNPYGFFMMVGCLAALYTVLVRGGFVWVAALGLCVLGLVMSEGDAALAGVSVGSVIVLAGRHRLLSFLGIGVGIVGLYGMIRTGHVPEVMQTTLLNRIERWVRSVELLADEPLWGIGFADVGSQLGIGREFDHSSIYPPLSSDTGTSSGPHNSYVYPLLSTGVIAGSLYLGSLVYALGRGIRGHWTTWKAYVVGTAAGIYVFMAFESHFLGGLSVSSIVFGLFVGLMLLPEHEGANAQTQPVGTRAALATSRFARALTRVRTWIAERDATDSRRDSRGKA</sequence>
<evidence type="ECO:0000256" key="4">
    <source>
        <dbReference type="ARBA" id="ARBA00023136"/>
    </source>
</evidence>
<feature type="transmembrane region" description="Helical" evidence="5">
    <location>
        <begin position="373"/>
        <end position="391"/>
    </location>
</feature>
<feature type="transmembrane region" description="Helical" evidence="5">
    <location>
        <begin position="57"/>
        <end position="76"/>
    </location>
</feature>
<feature type="transmembrane region" description="Helical" evidence="5">
    <location>
        <begin position="111"/>
        <end position="133"/>
    </location>
</feature>
<name>L9WP75_9EURY</name>
<protein>
    <recommendedName>
        <fullName evidence="6">O-antigen ligase-related domain-containing protein</fullName>
    </recommendedName>
</protein>
<dbReference type="PANTHER" id="PTHR37422">
    <property type="entry name" value="TEICHURONIC ACID BIOSYNTHESIS PROTEIN TUAE"/>
    <property type="match status" value="1"/>
</dbReference>
<organism evidence="7 8">
    <name type="scientific">Natronolimnohabitans innermongolicus JCM 12255</name>
    <dbReference type="NCBI Taxonomy" id="1227499"/>
    <lineage>
        <taxon>Archaea</taxon>
        <taxon>Methanobacteriati</taxon>
        <taxon>Methanobacteriota</taxon>
        <taxon>Stenosarchaea group</taxon>
        <taxon>Halobacteria</taxon>
        <taxon>Halobacteriales</taxon>
        <taxon>Natrialbaceae</taxon>
        <taxon>Natronolimnohabitans</taxon>
    </lineage>
</organism>
<comment type="caution">
    <text evidence="7">The sequence shown here is derived from an EMBL/GenBank/DDBJ whole genome shotgun (WGS) entry which is preliminary data.</text>
</comment>
<evidence type="ECO:0000313" key="7">
    <source>
        <dbReference type="EMBL" id="ELY51187.1"/>
    </source>
</evidence>
<feature type="transmembrane region" description="Helical" evidence="5">
    <location>
        <begin position="226"/>
        <end position="243"/>
    </location>
</feature>
<feature type="transmembrane region" description="Helical" evidence="5">
    <location>
        <begin position="316"/>
        <end position="338"/>
    </location>
</feature>
<dbReference type="eggNOG" id="arCOG08190">
    <property type="taxonomic scope" value="Archaea"/>
</dbReference>
<proteinExistence type="predicted"/>
<evidence type="ECO:0000256" key="2">
    <source>
        <dbReference type="ARBA" id="ARBA00022692"/>
    </source>
</evidence>
<keyword evidence="3 5" id="KW-1133">Transmembrane helix</keyword>
<keyword evidence="2 5" id="KW-0812">Transmembrane</keyword>
<dbReference type="Proteomes" id="UP000011602">
    <property type="component" value="Unassembled WGS sequence"/>
</dbReference>
<evidence type="ECO:0000256" key="1">
    <source>
        <dbReference type="ARBA" id="ARBA00004141"/>
    </source>
</evidence>
<comment type="subcellular location">
    <subcellularLocation>
        <location evidence="1">Membrane</location>
        <topology evidence="1">Multi-pass membrane protein</topology>
    </subcellularLocation>
</comment>
<accession>L9WP75</accession>
<evidence type="ECO:0000259" key="6">
    <source>
        <dbReference type="Pfam" id="PF04932"/>
    </source>
</evidence>
<evidence type="ECO:0000256" key="3">
    <source>
        <dbReference type="ARBA" id="ARBA00022989"/>
    </source>
</evidence>
<dbReference type="Pfam" id="PF04932">
    <property type="entry name" value="Wzy_C"/>
    <property type="match status" value="1"/>
</dbReference>
<dbReference type="AlphaFoldDB" id="L9WP75"/>
<dbReference type="EMBL" id="AOHZ01000082">
    <property type="protein sequence ID" value="ELY51187.1"/>
    <property type="molecule type" value="Genomic_DNA"/>
</dbReference>
<reference evidence="7 8" key="1">
    <citation type="journal article" date="2014" name="PLoS Genet.">
        <title>Phylogenetically driven sequencing of extremely halophilic archaea reveals strategies for static and dynamic osmo-response.</title>
        <authorList>
            <person name="Becker E.A."/>
            <person name="Seitzer P.M."/>
            <person name="Tritt A."/>
            <person name="Larsen D."/>
            <person name="Krusor M."/>
            <person name="Yao A.I."/>
            <person name="Wu D."/>
            <person name="Madern D."/>
            <person name="Eisen J.A."/>
            <person name="Darling A.E."/>
            <person name="Facciotti M.T."/>
        </authorList>
    </citation>
    <scope>NUCLEOTIDE SEQUENCE [LARGE SCALE GENOMIC DNA]</scope>
    <source>
        <strain evidence="7 8">JCM 12255</strain>
    </source>
</reference>
<feature type="transmembrane region" description="Helical" evidence="5">
    <location>
        <begin position="7"/>
        <end position="24"/>
    </location>
</feature>
<evidence type="ECO:0000313" key="8">
    <source>
        <dbReference type="Proteomes" id="UP000011602"/>
    </source>
</evidence>
<keyword evidence="8" id="KW-1185">Reference proteome</keyword>